<feature type="transmembrane region" description="Helical" evidence="2">
    <location>
        <begin position="68"/>
        <end position="86"/>
    </location>
</feature>
<feature type="transmembrane region" description="Helical" evidence="2">
    <location>
        <begin position="213"/>
        <end position="233"/>
    </location>
</feature>
<keyword evidence="2" id="KW-0472">Membrane</keyword>
<evidence type="ECO:0000256" key="2">
    <source>
        <dbReference type="SAM" id="Phobius"/>
    </source>
</evidence>
<evidence type="ECO:0000256" key="1">
    <source>
        <dbReference type="SAM" id="MobiDB-lite"/>
    </source>
</evidence>
<dbReference type="AlphaFoldDB" id="A0A834SYR4"/>
<keyword evidence="2" id="KW-1133">Transmembrane helix</keyword>
<dbReference type="EMBL" id="JAAIUW010000010">
    <property type="protein sequence ID" value="KAF7813143.1"/>
    <property type="molecule type" value="Genomic_DNA"/>
</dbReference>
<evidence type="ECO:0000313" key="5">
    <source>
        <dbReference type="Proteomes" id="UP000634136"/>
    </source>
</evidence>
<organism evidence="4 5">
    <name type="scientific">Senna tora</name>
    <dbReference type="NCBI Taxonomy" id="362788"/>
    <lineage>
        <taxon>Eukaryota</taxon>
        <taxon>Viridiplantae</taxon>
        <taxon>Streptophyta</taxon>
        <taxon>Embryophyta</taxon>
        <taxon>Tracheophyta</taxon>
        <taxon>Spermatophyta</taxon>
        <taxon>Magnoliopsida</taxon>
        <taxon>eudicotyledons</taxon>
        <taxon>Gunneridae</taxon>
        <taxon>Pentapetalae</taxon>
        <taxon>rosids</taxon>
        <taxon>fabids</taxon>
        <taxon>Fabales</taxon>
        <taxon>Fabaceae</taxon>
        <taxon>Caesalpinioideae</taxon>
        <taxon>Cassia clade</taxon>
        <taxon>Senna</taxon>
    </lineage>
</organism>
<dbReference type="Proteomes" id="UP000634136">
    <property type="component" value="Unassembled WGS sequence"/>
</dbReference>
<reference evidence="4" key="1">
    <citation type="submission" date="2020-09" db="EMBL/GenBank/DDBJ databases">
        <title>Genome-Enabled Discovery of Anthraquinone Biosynthesis in Senna tora.</title>
        <authorList>
            <person name="Kang S.-H."/>
            <person name="Pandey R.P."/>
            <person name="Lee C.-M."/>
            <person name="Sim J.-S."/>
            <person name="Jeong J.-T."/>
            <person name="Choi B.-S."/>
            <person name="Jung M."/>
            <person name="Ginzburg D."/>
            <person name="Zhao K."/>
            <person name="Won S.Y."/>
            <person name="Oh T.-J."/>
            <person name="Yu Y."/>
            <person name="Kim N.-H."/>
            <person name="Lee O.R."/>
            <person name="Lee T.-H."/>
            <person name="Bashyal P."/>
            <person name="Kim T.-S."/>
            <person name="Lee W.-H."/>
            <person name="Kawkins C."/>
            <person name="Kim C.-K."/>
            <person name="Kim J.S."/>
            <person name="Ahn B.O."/>
            <person name="Rhee S.Y."/>
            <person name="Sohng J.K."/>
        </authorList>
    </citation>
    <scope>NUCLEOTIDE SEQUENCE</scope>
    <source>
        <tissue evidence="4">Leaf</tissue>
    </source>
</reference>
<feature type="transmembrane region" description="Helical" evidence="2">
    <location>
        <begin position="42"/>
        <end position="62"/>
    </location>
</feature>
<gene>
    <name evidence="4" type="ORF">G2W53_034119</name>
</gene>
<name>A0A834SYR4_9FABA</name>
<dbReference type="Pfam" id="PF24867">
    <property type="entry name" value="DUF7733"/>
    <property type="match status" value="1"/>
</dbReference>
<keyword evidence="5" id="KW-1185">Reference proteome</keyword>
<feature type="region of interest" description="Disordered" evidence="1">
    <location>
        <begin position="1"/>
        <end position="31"/>
    </location>
</feature>
<accession>A0A834SYR4</accession>
<evidence type="ECO:0000259" key="3">
    <source>
        <dbReference type="Pfam" id="PF24867"/>
    </source>
</evidence>
<feature type="domain" description="DUF7733" evidence="3">
    <location>
        <begin position="44"/>
        <end position="236"/>
    </location>
</feature>
<sequence length="247" mass="27230">MSGGVGPTGSDISLPKDPQNPNHPHKNPQIPTTTASQIKANLLSFSHLNALSAALILASTGLVPLQDLLFVLFSLLYLPIISHLAFPSKPHTTYPKPLNNTTKLFSLYIAIGAIVGLYAPIAYLLEGTYEGDKEGIKAATPHLFLLASQVVMEGVVFTEGFSPPTRAFVPVFYNSRRIFSIVDWIRREMGDGDRGDVSGRRVVVGRMLAVGNMVFWCYNLFGFLLPVYLPRVFKVYHSVHKEKKSDE</sequence>
<feature type="compositionally biased region" description="Low complexity" evidence="1">
    <location>
        <begin position="15"/>
        <end position="31"/>
    </location>
</feature>
<evidence type="ECO:0000313" key="4">
    <source>
        <dbReference type="EMBL" id="KAF7813143.1"/>
    </source>
</evidence>
<dbReference type="InterPro" id="IPR056635">
    <property type="entry name" value="DUF7733"/>
</dbReference>
<dbReference type="PANTHER" id="PTHR33829">
    <property type="entry name" value="OSJNBA0044M19.10 PROTEIN"/>
    <property type="match status" value="1"/>
</dbReference>
<comment type="caution">
    <text evidence="4">The sequence shown here is derived from an EMBL/GenBank/DDBJ whole genome shotgun (WGS) entry which is preliminary data.</text>
</comment>
<feature type="transmembrane region" description="Helical" evidence="2">
    <location>
        <begin position="107"/>
        <end position="125"/>
    </location>
</feature>
<keyword evidence="2" id="KW-0812">Transmembrane</keyword>
<dbReference type="PANTHER" id="PTHR33829:SF1">
    <property type="entry name" value="TRANSMEMBRANE PROTEIN"/>
    <property type="match status" value="1"/>
</dbReference>
<protein>
    <submittedName>
        <fullName evidence="4">Plant/K24M7-17 protein</fullName>
    </submittedName>
</protein>
<proteinExistence type="predicted"/>
<dbReference type="OrthoDB" id="1906194at2759"/>